<feature type="compositionally biased region" description="Polar residues" evidence="2">
    <location>
        <begin position="256"/>
        <end position="273"/>
    </location>
</feature>
<evidence type="ECO:0000313" key="5">
    <source>
        <dbReference type="RefSeq" id="XP_029641624.1"/>
    </source>
</evidence>
<organism evidence="4 5">
    <name type="scientific">Octopus sinensis</name>
    <name type="common">East Asian common octopus</name>
    <dbReference type="NCBI Taxonomy" id="2607531"/>
    <lineage>
        <taxon>Eukaryota</taxon>
        <taxon>Metazoa</taxon>
        <taxon>Spiralia</taxon>
        <taxon>Lophotrochozoa</taxon>
        <taxon>Mollusca</taxon>
        <taxon>Cephalopoda</taxon>
        <taxon>Coleoidea</taxon>
        <taxon>Octopodiformes</taxon>
        <taxon>Octopoda</taxon>
        <taxon>Incirrata</taxon>
        <taxon>Octopodidae</taxon>
        <taxon>Octopus</taxon>
    </lineage>
</organism>
<evidence type="ECO:0000256" key="1">
    <source>
        <dbReference type="PROSITE-ProRule" id="PRU00047"/>
    </source>
</evidence>
<name>A0A6P7STS5_9MOLL</name>
<feature type="region of interest" description="Disordered" evidence="2">
    <location>
        <begin position="461"/>
        <end position="499"/>
    </location>
</feature>
<accession>A0A6P7STS5</accession>
<keyword evidence="1" id="KW-0862">Zinc</keyword>
<dbReference type="Proteomes" id="UP000515154">
    <property type="component" value="Linkage group LG10"/>
</dbReference>
<feature type="region of interest" description="Disordered" evidence="2">
    <location>
        <begin position="256"/>
        <end position="353"/>
    </location>
</feature>
<reference evidence="5" key="1">
    <citation type="submission" date="2025-08" db="UniProtKB">
        <authorList>
            <consortium name="RefSeq"/>
        </authorList>
    </citation>
    <scope>IDENTIFICATION</scope>
</reference>
<feature type="region of interest" description="Disordered" evidence="2">
    <location>
        <begin position="1"/>
        <end position="36"/>
    </location>
</feature>
<keyword evidence="1" id="KW-0479">Metal-binding</keyword>
<dbReference type="AlphaFoldDB" id="A0A6P7STS5"/>
<evidence type="ECO:0000313" key="4">
    <source>
        <dbReference type="Proteomes" id="UP000515154"/>
    </source>
</evidence>
<feature type="compositionally biased region" description="Basic and acidic residues" evidence="2">
    <location>
        <begin position="274"/>
        <end position="326"/>
    </location>
</feature>
<dbReference type="GO" id="GO:0003676">
    <property type="term" value="F:nucleic acid binding"/>
    <property type="evidence" value="ECO:0007669"/>
    <property type="project" value="InterPro"/>
</dbReference>
<dbReference type="PROSITE" id="PS50158">
    <property type="entry name" value="ZF_CCHC"/>
    <property type="match status" value="1"/>
</dbReference>
<dbReference type="SMART" id="SM00343">
    <property type="entry name" value="ZnF_C2HC"/>
    <property type="match status" value="1"/>
</dbReference>
<sequence length="527" mass="59144">MELDLSSKKDFPEMGESITTVKQKETQTKPSFSDAVGGEVEEMEVSMERLFKFRSLVQKSGEETRLVPPPETIQAIKEKMVTYRVYNIKEKRMTDVKNEMVEKCMAPIWSKVSHVNRGARSATVEAHFETAEVARQISTQTLKNESIILLPLYLGCRTAKVTLEDIPTGYDVMWAATAVIFDVESKLTILSMKRKIAKHWRGQQLEMIIQAENATLESLPDRVFVGEGHSIRVSVEGRRPRCFKCGQKGHVRSVCTKKNNAGNAPPQNAVKNAESSKVEKKVTAGENKEEKINRSNSKKEEDKNEMQNEKGKDEENNATKTNKQEDMEFTNVSNKRKKSITPDSPPVSKKKNNADEQIKNILQSHPGGTTLIGQHFNKPHPPTVKGFKPNEKIIAYTTKNVRVETWVKASTLIRCYKATEKEAEWRYGRVGEEGWKDKTLQSHVKAGFIKDVTQEVTTGKLPVSPAATPTQSPVATPVKHPTATASGGETGRKNLSGSLSQPHYTGWDTTIKNFSCTKRLQYLFFSL</sequence>
<proteinExistence type="predicted"/>
<feature type="compositionally biased region" description="Basic and acidic residues" evidence="2">
    <location>
        <begin position="1"/>
        <end position="12"/>
    </location>
</feature>
<dbReference type="KEGG" id="osn:115216432"/>
<dbReference type="RefSeq" id="XP_029641624.1">
    <property type="nucleotide sequence ID" value="XM_029785764.1"/>
</dbReference>
<dbReference type="Gene3D" id="4.10.60.10">
    <property type="entry name" value="Zinc finger, CCHC-type"/>
    <property type="match status" value="1"/>
</dbReference>
<evidence type="ECO:0000259" key="3">
    <source>
        <dbReference type="PROSITE" id="PS50158"/>
    </source>
</evidence>
<dbReference type="InterPro" id="IPR001878">
    <property type="entry name" value="Znf_CCHC"/>
</dbReference>
<feature type="compositionally biased region" description="Polar residues" evidence="2">
    <location>
        <begin position="483"/>
        <end position="499"/>
    </location>
</feature>
<gene>
    <name evidence="5" type="primary">LOC115216432</name>
</gene>
<protein>
    <submittedName>
        <fullName evidence="5">Uncharacterized protein LOC115216432</fullName>
    </submittedName>
</protein>
<evidence type="ECO:0000256" key="2">
    <source>
        <dbReference type="SAM" id="MobiDB-lite"/>
    </source>
</evidence>
<keyword evidence="1" id="KW-0863">Zinc-finger</keyword>
<keyword evidence="4" id="KW-1185">Reference proteome</keyword>
<feature type="domain" description="CCHC-type" evidence="3">
    <location>
        <begin position="241"/>
        <end position="257"/>
    </location>
</feature>
<dbReference type="GO" id="GO:0008270">
    <property type="term" value="F:zinc ion binding"/>
    <property type="evidence" value="ECO:0007669"/>
    <property type="project" value="UniProtKB-KW"/>
</dbReference>